<keyword evidence="4" id="KW-1185">Reference proteome</keyword>
<reference evidence="3 4" key="1">
    <citation type="journal article" date="2018" name="Sci. Rep.">
        <title>Raphidocelis subcapitata (=Pseudokirchneriella subcapitata) provides an insight into genome evolution and environmental adaptations in the Sphaeropleales.</title>
        <authorList>
            <person name="Suzuki S."/>
            <person name="Yamaguchi H."/>
            <person name="Nakajima N."/>
            <person name="Kawachi M."/>
        </authorList>
    </citation>
    <scope>NUCLEOTIDE SEQUENCE [LARGE SCALE GENOMIC DNA]</scope>
    <source>
        <strain evidence="3 4">NIES-35</strain>
    </source>
</reference>
<feature type="compositionally biased region" description="Low complexity" evidence="1">
    <location>
        <begin position="217"/>
        <end position="244"/>
    </location>
</feature>
<evidence type="ECO:0000256" key="2">
    <source>
        <dbReference type="SAM" id="SignalP"/>
    </source>
</evidence>
<comment type="caution">
    <text evidence="3">The sequence shown here is derived from an EMBL/GenBank/DDBJ whole genome shotgun (WGS) entry which is preliminary data.</text>
</comment>
<sequence>MAAQRTRTAAVLALAAAAALILLPPPAALAAALLEAPPGAAVELADGPRSVAQLLSEHWAARDPPPGAGAGPGAWCCVPVWNGRSLSGEAWSAVVASDVELSTDPLCGAAPATRVCPGGRGFPLEAAAFVNLCPGSAGCGGGGAEPPLPGAANGTANGTRATAGDGLQAPQMSPPIVLGAQAEQPPPTAALNGAPPLKSDAPEPRPLAPAGASPQQPGNATGNATAPAARNASSSRPPARPAAALQETVTGAIDRVRERVRDAVQGLNKLDVVVLPGSGTSGARPRVRPHGCLGAAAAAAVAAARLALL</sequence>
<feature type="chain" id="PRO_5016068917" evidence="2">
    <location>
        <begin position="31"/>
        <end position="309"/>
    </location>
</feature>
<evidence type="ECO:0000313" key="3">
    <source>
        <dbReference type="EMBL" id="GBF88562.1"/>
    </source>
</evidence>
<feature type="region of interest" description="Disordered" evidence="1">
    <location>
        <begin position="150"/>
        <end position="245"/>
    </location>
</feature>
<evidence type="ECO:0000256" key="1">
    <source>
        <dbReference type="SAM" id="MobiDB-lite"/>
    </source>
</evidence>
<dbReference type="AlphaFoldDB" id="A0A2V0NPS3"/>
<accession>A0A2V0NPS3</accession>
<evidence type="ECO:0000313" key="4">
    <source>
        <dbReference type="Proteomes" id="UP000247498"/>
    </source>
</evidence>
<keyword evidence="2" id="KW-0732">Signal</keyword>
<name>A0A2V0NPS3_9CHLO</name>
<dbReference type="Proteomes" id="UP000247498">
    <property type="component" value="Unassembled WGS sequence"/>
</dbReference>
<dbReference type="InParanoid" id="A0A2V0NPS3"/>
<feature type="signal peptide" evidence="2">
    <location>
        <begin position="1"/>
        <end position="30"/>
    </location>
</feature>
<gene>
    <name evidence="3" type="ORF">Rsub_01277</name>
</gene>
<proteinExistence type="predicted"/>
<protein>
    <submittedName>
        <fullName evidence="3">Uncharacterized protein</fullName>
    </submittedName>
</protein>
<dbReference type="EMBL" id="BDRX01000005">
    <property type="protein sequence ID" value="GBF88562.1"/>
    <property type="molecule type" value="Genomic_DNA"/>
</dbReference>
<organism evidence="3 4">
    <name type="scientific">Raphidocelis subcapitata</name>
    <dbReference type="NCBI Taxonomy" id="307507"/>
    <lineage>
        <taxon>Eukaryota</taxon>
        <taxon>Viridiplantae</taxon>
        <taxon>Chlorophyta</taxon>
        <taxon>core chlorophytes</taxon>
        <taxon>Chlorophyceae</taxon>
        <taxon>CS clade</taxon>
        <taxon>Sphaeropleales</taxon>
        <taxon>Selenastraceae</taxon>
        <taxon>Raphidocelis</taxon>
    </lineage>
</organism>
<feature type="compositionally biased region" description="Low complexity" evidence="1">
    <location>
        <begin position="150"/>
        <end position="166"/>
    </location>
</feature>